<dbReference type="PANTHER" id="PTHR14084:SF0">
    <property type="entry name" value="KYNURENINASE"/>
    <property type="match status" value="1"/>
</dbReference>
<dbReference type="Pfam" id="PF22580">
    <property type="entry name" value="KYNU_C"/>
    <property type="match status" value="1"/>
</dbReference>
<dbReference type="GeneID" id="25279573"/>
<reference evidence="5 6" key="1">
    <citation type="submission" date="2013-03" db="EMBL/GenBank/DDBJ databases">
        <title>The Genome Sequence of Exophiala aquamarina CBS 119918.</title>
        <authorList>
            <consortium name="The Broad Institute Genomics Platform"/>
            <person name="Cuomo C."/>
            <person name="de Hoog S."/>
            <person name="Gorbushina A."/>
            <person name="Walker B."/>
            <person name="Young S.K."/>
            <person name="Zeng Q."/>
            <person name="Gargeya S."/>
            <person name="Fitzgerald M."/>
            <person name="Haas B."/>
            <person name="Abouelleil A."/>
            <person name="Allen A.W."/>
            <person name="Alvarado L."/>
            <person name="Arachchi H.M."/>
            <person name="Berlin A.M."/>
            <person name="Chapman S.B."/>
            <person name="Gainer-Dewar J."/>
            <person name="Goldberg J."/>
            <person name="Griggs A."/>
            <person name="Gujja S."/>
            <person name="Hansen M."/>
            <person name="Howarth C."/>
            <person name="Imamovic A."/>
            <person name="Ireland A."/>
            <person name="Larimer J."/>
            <person name="McCowan C."/>
            <person name="Murphy C."/>
            <person name="Pearson M."/>
            <person name="Poon T.W."/>
            <person name="Priest M."/>
            <person name="Roberts A."/>
            <person name="Saif S."/>
            <person name="Shea T."/>
            <person name="Sisk P."/>
            <person name="Sykes S."/>
            <person name="Wortman J."/>
            <person name="Nusbaum C."/>
            <person name="Birren B."/>
        </authorList>
    </citation>
    <scope>NUCLEOTIDE SEQUENCE [LARGE SCALE GENOMIC DNA]</scope>
    <source>
        <strain evidence="5 6">CBS 119918</strain>
    </source>
</reference>
<dbReference type="InterPro" id="IPR010111">
    <property type="entry name" value="Kynureninase"/>
</dbReference>
<dbReference type="GO" id="GO:0019441">
    <property type="term" value="P:L-tryptophan catabolic process to kynurenine"/>
    <property type="evidence" value="ECO:0007669"/>
    <property type="project" value="TreeGrafter"/>
</dbReference>
<gene>
    <name evidence="5" type="ORF">A1O9_04644</name>
</gene>
<dbReference type="GO" id="GO:0043420">
    <property type="term" value="P:anthranilate metabolic process"/>
    <property type="evidence" value="ECO:0007669"/>
    <property type="project" value="TreeGrafter"/>
</dbReference>
<dbReference type="EMBL" id="AMGV01000003">
    <property type="protein sequence ID" value="KEF59796.1"/>
    <property type="molecule type" value="Genomic_DNA"/>
</dbReference>
<dbReference type="OrthoDB" id="5978656at2759"/>
<keyword evidence="6" id="KW-1185">Reference proteome</keyword>
<comment type="caution">
    <text evidence="5">The sequence shown here is derived from an EMBL/GenBank/DDBJ whole genome shotgun (WGS) entry which is preliminary data.</text>
</comment>
<keyword evidence="2" id="KW-0378">Hydrolase</keyword>
<protein>
    <submittedName>
        <fullName evidence="5">Kynureninase</fullName>
    </submittedName>
</protein>
<dbReference type="VEuPathDB" id="FungiDB:A1O9_04644"/>
<name>A0A072PIX8_9EURO</name>
<dbReference type="RefSeq" id="XP_013262386.1">
    <property type="nucleotide sequence ID" value="XM_013406932.1"/>
</dbReference>
<evidence type="ECO:0000259" key="4">
    <source>
        <dbReference type="Pfam" id="PF00266"/>
    </source>
</evidence>
<keyword evidence="3" id="KW-0663">Pyridoxal phosphate</keyword>
<evidence type="ECO:0000313" key="6">
    <source>
        <dbReference type="Proteomes" id="UP000027920"/>
    </source>
</evidence>
<dbReference type="STRING" id="1182545.A0A072PIX8"/>
<evidence type="ECO:0000256" key="2">
    <source>
        <dbReference type="ARBA" id="ARBA00022801"/>
    </source>
</evidence>
<dbReference type="Gene3D" id="3.40.640.10">
    <property type="entry name" value="Type I PLP-dependent aspartate aminotransferase-like (Major domain)"/>
    <property type="match status" value="1"/>
</dbReference>
<dbReference type="NCBIfam" id="TIGR01814">
    <property type="entry name" value="kynureninase"/>
    <property type="match status" value="1"/>
</dbReference>
<evidence type="ECO:0000256" key="1">
    <source>
        <dbReference type="ARBA" id="ARBA00022642"/>
    </source>
</evidence>
<dbReference type="PANTHER" id="PTHR14084">
    <property type="entry name" value="KYNURENINASE"/>
    <property type="match status" value="1"/>
</dbReference>
<dbReference type="Proteomes" id="UP000027920">
    <property type="component" value="Unassembled WGS sequence"/>
</dbReference>
<proteinExistence type="predicted"/>
<dbReference type="GO" id="GO:0030170">
    <property type="term" value="F:pyridoxal phosphate binding"/>
    <property type="evidence" value="ECO:0007669"/>
    <property type="project" value="InterPro"/>
</dbReference>
<dbReference type="AlphaFoldDB" id="A0A072PIX8"/>
<dbReference type="GO" id="GO:0009435">
    <property type="term" value="P:NAD+ biosynthetic process"/>
    <property type="evidence" value="ECO:0007669"/>
    <property type="project" value="InterPro"/>
</dbReference>
<dbReference type="GO" id="GO:0005737">
    <property type="term" value="C:cytoplasm"/>
    <property type="evidence" value="ECO:0007669"/>
    <property type="project" value="InterPro"/>
</dbReference>
<feature type="domain" description="Aminotransferase class V" evidence="4">
    <location>
        <begin position="29"/>
        <end position="94"/>
    </location>
</feature>
<dbReference type="InterPro" id="IPR015422">
    <property type="entry name" value="PyrdxlP-dep_Trfase_small"/>
</dbReference>
<dbReference type="SUPFAM" id="SSF53383">
    <property type="entry name" value="PLP-dependent transferases"/>
    <property type="match status" value="1"/>
</dbReference>
<dbReference type="InterPro" id="IPR015421">
    <property type="entry name" value="PyrdxlP-dep_Trfase_major"/>
</dbReference>
<keyword evidence="1" id="KW-0662">Pyridine nucleotide biosynthesis</keyword>
<accession>A0A072PIX8</accession>
<dbReference type="Gene3D" id="3.90.1150.10">
    <property type="entry name" value="Aspartate Aminotransferase, domain 1"/>
    <property type="match status" value="1"/>
</dbReference>
<dbReference type="InterPro" id="IPR000192">
    <property type="entry name" value="Aminotrans_V_dom"/>
</dbReference>
<dbReference type="HOGENOM" id="CLU_003433_4_0_1"/>
<dbReference type="InterPro" id="IPR015424">
    <property type="entry name" value="PyrdxlP-dep_Trfase"/>
</dbReference>
<organism evidence="5 6">
    <name type="scientific">Exophiala aquamarina CBS 119918</name>
    <dbReference type="NCBI Taxonomy" id="1182545"/>
    <lineage>
        <taxon>Eukaryota</taxon>
        <taxon>Fungi</taxon>
        <taxon>Dikarya</taxon>
        <taxon>Ascomycota</taxon>
        <taxon>Pezizomycotina</taxon>
        <taxon>Eurotiomycetes</taxon>
        <taxon>Chaetothyriomycetidae</taxon>
        <taxon>Chaetothyriales</taxon>
        <taxon>Herpotrichiellaceae</taxon>
        <taxon>Exophiala</taxon>
    </lineage>
</organism>
<evidence type="ECO:0000256" key="3">
    <source>
        <dbReference type="ARBA" id="ARBA00022898"/>
    </source>
</evidence>
<dbReference type="GO" id="GO:0030429">
    <property type="term" value="F:kynureninase activity"/>
    <property type="evidence" value="ECO:0007669"/>
    <property type="project" value="InterPro"/>
</dbReference>
<dbReference type="Pfam" id="PF00266">
    <property type="entry name" value="Aminotran_5"/>
    <property type="match status" value="1"/>
</dbReference>
<sequence>MIMMEPVDSQSPLLSTDQILRAIDQHSSELALILLPGIQFYTGQYFDMQRITVHAHSHGILIGWDCAHAVGNIDLQLHEWDVDFAAWCTYKYLNSGPGAMAGIFVNERFGKVDMENTTQKFWPRLSGWWGDDKSSRFQMTNQFFPRPGAAGFQLSNPSALDLSAVVASLQIFNETSMKDLRQRSIRLTNYLEQLLDHLRQKVPGSYEIITPRTSQERGAQISIRLAPGLLDHVLEILEGEGVIVDERKPDVIRVAPTPLYNTFVDVWQFCKVLEGALIKAAEAK</sequence>
<evidence type="ECO:0000313" key="5">
    <source>
        <dbReference type="EMBL" id="KEF59796.1"/>
    </source>
</evidence>